<dbReference type="GO" id="GO:0047465">
    <property type="term" value="F:N-acylglucosamine-6-phosphate 2-epimerase activity"/>
    <property type="evidence" value="ECO:0007669"/>
    <property type="project" value="UniProtKB-EC"/>
</dbReference>
<dbReference type="InterPro" id="IPR011060">
    <property type="entry name" value="RibuloseP-bd_barrel"/>
</dbReference>
<evidence type="ECO:0000256" key="7">
    <source>
        <dbReference type="HAMAP-Rule" id="MF_01235"/>
    </source>
</evidence>
<comment type="catalytic activity">
    <reaction evidence="1 7">
        <text>an N-acyl-D-glucosamine 6-phosphate = an N-acyl-D-mannosamine 6-phosphate</text>
        <dbReference type="Rhea" id="RHEA:23932"/>
        <dbReference type="ChEBI" id="CHEBI:57599"/>
        <dbReference type="ChEBI" id="CHEBI:57666"/>
        <dbReference type="EC" id="5.1.3.9"/>
    </reaction>
</comment>
<evidence type="ECO:0000313" key="9">
    <source>
        <dbReference type="Proteomes" id="UP001223586"/>
    </source>
</evidence>
<keyword evidence="9" id="KW-1185">Reference proteome</keyword>
<dbReference type="HAMAP" id="MF_01235">
    <property type="entry name" value="ManNAc6P_epimer"/>
    <property type="match status" value="1"/>
</dbReference>
<evidence type="ECO:0000256" key="6">
    <source>
        <dbReference type="ARBA" id="ARBA00023277"/>
    </source>
</evidence>
<dbReference type="SUPFAM" id="SSF51366">
    <property type="entry name" value="Ribulose-phoshate binding barrel"/>
    <property type="match status" value="1"/>
</dbReference>
<dbReference type="Pfam" id="PF04131">
    <property type="entry name" value="NanE"/>
    <property type="match status" value="1"/>
</dbReference>
<dbReference type="EMBL" id="JAUSTT010000012">
    <property type="protein sequence ID" value="MDQ0176356.1"/>
    <property type="molecule type" value="Genomic_DNA"/>
</dbReference>
<sequence>MDILNRLEKQLIVSCQALEDEPLHSSEIMGRMALAALQGGAKGIRANTVADIKEIKKQVDLPIIGIIKQDYPDSDIYITPTLKEIKALLAAEVDIIATDATSRKRPNEEKLDAIISYVKSHHPEVAFMADISSVEEAVCAEQLGFDCISTTLVGYTEKTKGESIVDNDFSILKNIVASVSIPVIAEGKIDTPEKAFMALENGAHFVVVGGAITRPQIITKTYVDSIKKCQL</sequence>
<dbReference type="PANTHER" id="PTHR36204">
    <property type="entry name" value="N-ACETYLMANNOSAMINE-6-PHOSPHATE 2-EPIMERASE-RELATED"/>
    <property type="match status" value="1"/>
</dbReference>
<dbReference type="NCBIfam" id="NF002231">
    <property type="entry name" value="PRK01130.1"/>
    <property type="match status" value="1"/>
</dbReference>
<dbReference type="InterPro" id="IPR013785">
    <property type="entry name" value="Aldolase_TIM"/>
</dbReference>
<keyword evidence="6 7" id="KW-0119">Carbohydrate metabolism</keyword>
<dbReference type="Gene3D" id="3.20.20.70">
    <property type="entry name" value="Aldolase class I"/>
    <property type="match status" value="1"/>
</dbReference>
<accession>A0ABT9WT34</accession>
<evidence type="ECO:0000256" key="5">
    <source>
        <dbReference type="ARBA" id="ARBA00023235"/>
    </source>
</evidence>
<comment type="function">
    <text evidence="2 7">Converts N-acetylmannosamine-6-phosphate (ManNAc-6-P) to N-acetylglucosamine-6-phosphate (GlcNAc-6-P).</text>
</comment>
<comment type="caution">
    <text evidence="8">The sequence shown here is derived from an EMBL/GenBank/DDBJ whole genome shotgun (WGS) entry which is preliminary data.</text>
</comment>
<evidence type="ECO:0000256" key="2">
    <source>
        <dbReference type="ARBA" id="ARBA00002147"/>
    </source>
</evidence>
<organism evidence="8 9">
    <name type="scientific">Bacillus chungangensis</name>
    <dbReference type="NCBI Taxonomy" id="587633"/>
    <lineage>
        <taxon>Bacteria</taxon>
        <taxon>Bacillati</taxon>
        <taxon>Bacillota</taxon>
        <taxon>Bacilli</taxon>
        <taxon>Bacillales</taxon>
        <taxon>Bacillaceae</taxon>
        <taxon>Bacillus</taxon>
    </lineage>
</organism>
<gene>
    <name evidence="7" type="primary">nanE</name>
    <name evidence="8" type="ORF">J2S08_002200</name>
</gene>
<evidence type="ECO:0000256" key="3">
    <source>
        <dbReference type="ARBA" id="ARBA00005081"/>
    </source>
</evidence>
<dbReference type="Proteomes" id="UP001223586">
    <property type="component" value="Unassembled WGS sequence"/>
</dbReference>
<evidence type="ECO:0000256" key="1">
    <source>
        <dbReference type="ARBA" id="ARBA00000056"/>
    </source>
</evidence>
<comment type="similarity">
    <text evidence="4 7">Belongs to the NanE family.</text>
</comment>
<dbReference type="PANTHER" id="PTHR36204:SF1">
    <property type="entry name" value="N-ACETYLMANNOSAMINE-6-PHOSPHATE 2-EPIMERASE-RELATED"/>
    <property type="match status" value="1"/>
</dbReference>
<protein>
    <recommendedName>
        <fullName evidence="7">Putative N-acetylmannosamine-6-phosphate 2-epimerase</fullName>
        <ecNumber evidence="7">5.1.3.9</ecNumber>
    </recommendedName>
    <alternativeName>
        <fullName evidence="7">ManNAc-6-P epimerase</fullName>
    </alternativeName>
</protein>
<comment type="pathway">
    <text evidence="3 7">Amino-sugar metabolism; N-acetylneuraminate degradation; D-fructose 6-phosphate from N-acetylneuraminate: step 3/5.</text>
</comment>
<evidence type="ECO:0000256" key="4">
    <source>
        <dbReference type="ARBA" id="ARBA00007439"/>
    </source>
</evidence>
<reference evidence="8 9" key="1">
    <citation type="submission" date="2023-07" db="EMBL/GenBank/DDBJ databases">
        <title>Genomic Encyclopedia of Type Strains, Phase IV (KMG-IV): sequencing the most valuable type-strain genomes for metagenomic binning, comparative biology and taxonomic classification.</title>
        <authorList>
            <person name="Goeker M."/>
        </authorList>
    </citation>
    <scope>NUCLEOTIDE SEQUENCE [LARGE SCALE GENOMIC DNA]</scope>
    <source>
        <strain evidence="8 9">DSM 23837</strain>
    </source>
</reference>
<name>A0ABT9WT34_9BACI</name>
<proteinExistence type="inferred from homology"/>
<dbReference type="EC" id="5.1.3.9" evidence="7"/>
<dbReference type="CDD" id="cd04729">
    <property type="entry name" value="NanE"/>
    <property type="match status" value="1"/>
</dbReference>
<evidence type="ECO:0000313" key="8">
    <source>
        <dbReference type="EMBL" id="MDQ0176356.1"/>
    </source>
</evidence>
<dbReference type="InterPro" id="IPR007260">
    <property type="entry name" value="NanE"/>
</dbReference>
<keyword evidence="5 7" id="KW-0413">Isomerase</keyword>